<dbReference type="PANTHER" id="PTHR40061">
    <property type="entry name" value="SPORULATION PROTEIN YLMC-RELATED"/>
    <property type="match status" value="1"/>
</dbReference>
<dbReference type="InterPro" id="IPR014238">
    <property type="entry name" value="Spore_YlmC/YmxH"/>
</dbReference>
<dbReference type="AlphaFoldDB" id="A0A5Q2MYV6"/>
<dbReference type="Proteomes" id="UP000366051">
    <property type="component" value="Chromosome"/>
</dbReference>
<evidence type="ECO:0000313" key="2">
    <source>
        <dbReference type="EMBL" id="QGG47928.1"/>
    </source>
</evidence>
<dbReference type="InterPro" id="IPR027275">
    <property type="entry name" value="PRC-brl_dom"/>
</dbReference>
<proteinExistence type="predicted"/>
<gene>
    <name evidence="2" type="ORF">FTV88_1830</name>
</gene>
<reference evidence="3" key="1">
    <citation type="submission" date="2019-11" db="EMBL/GenBank/DDBJ databases">
        <title>Genome sequence of Heliorestis convoluta strain HH, an alkaliphilic and minimalistic phototrophic bacterium from a soda lake in Egypt.</title>
        <authorList>
            <person name="Dewey E.D."/>
            <person name="Stokes L.M."/>
            <person name="Burchell B.M."/>
            <person name="Shaffer K.N."/>
            <person name="Huntington A.M."/>
            <person name="Baker J.M."/>
            <person name="Nadendla S."/>
            <person name="Giglio M.G."/>
            <person name="Touchman J.W."/>
            <person name="Blankenship R.E."/>
            <person name="Madigan M.T."/>
            <person name="Sattley W.M."/>
        </authorList>
    </citation>
    <scope>NUCLEOTIDE SEQUENCE [LARGE SCALE GENOMIC DNA]</scope>
    <source>
        <strain evidence="3">HH</strain>
    </source>
</reference>
<dbReference type="Pfam" id="PF05239">
    <property type="entry name" value="PRC"/>
    <property type="match status" value="1"/>
</dbReference>
<dbReference type="SUPFAM" id="SSF50346">
    <property type="entry name" value="PRC-barrel domain"/>
    <property type="match status" value="1"/>
</dbReference>
<evidence type="ECO:0000313" key="3">
    <source>
        <dbReference type="Proteomes" id="UP000366051"/>
    </source>
</evidence>
<dbReference type="NCBIfam" id="TIGR02888">
    <property type="entry name" value="spore_YlmC_YmxH"/>
    <property type="match status" value="1"/>
</dbReference>
<dbReference type="OrthoDB" id="6024937at2"/>
<dbReference type="InterPro" id="IPR011033">
    <property type="entry name" value="PRC_barrel-like_sf"/>
</dbReference>
<dbReference type="KEGG" id="hcv:FTV88_1830"/>
<dbReference type="EMBL" id="CP045875">
    <property type="protein sequence ID" value="QGG47928.1"/>
    <property type="molecule type" value="Genomic_DNA"/>
</dbReference>
<dbReference type="PANTHER" id="PTHR40061:SF1">
    <property type="entry name" value="SPORULATION PROTEIN YLMC-RELATED"/>
    <property type="match status" value="1"/>
</dbReference>
<feature type="domain" description="PRC-barrel" evidence="1">
    <location>
        <begin position="2"/>
        <end position="76"/>
    </location>
</feature>
<keyword evidence="3" id="KW-1185">Reference proteome</keyword>
<dbReference type="RefSeq" id="WP_153725216.1">
    <property type="nucleotide sequence ID" value="NZ_CP045875.1"/>
</dbReference>
<evidence type="ECO:0000259" key="1">
    <source>
        <dbReference type="Pfam" id="PF05239"/>
    </source>
</evidence>
<sequence>MIKISDLRTRDIVNVTDGRRLGVIKDIDIDPEMGKVKALILPAQGRIMGLFGKGGDDLIVPWDKIKKIGIDVILVELNHLGEPFHQDIG</sequence>
<accession>A0A5Q2MYV6</accession>
<dbReference type="Gene3D" id="2.30.30.240">
    <property type="entry name" value="PRC-barrel domain"/>
    <property type="match status" value="1"/>
</dbReference>
<name>A0A5Q2MYV6_9FIRM</name>
<organism evidence="2 3">
    <name type="scientific">Heliorestis convoluta</name>
    <dbReference type="NCBI Taxonomy" id="356322"/>
    <lineage>
        <taxon>Bacteria</taxon>
        <taxon>Bacillati</taxon>
        <taxon>Bacillota</taxon>
        <taxon>Clostridia</taxon>
        <taxon>Eubacteriales</taxon>
        <taxon>Heliobacteriaceae</taxon>
        <taxon>Heliorestis</taxon>
    </lineage>
</organism>
<protein>
    <submittedName>
        <fullName evidence="2">Sporulation YlmC/YmxH family protein</fullName>
    </submittedName>
</protein>